<dbReference type="InterPro" id="IPR051127">
    <property type="entry name" value="Fungal_SecMet_Regulators"/>
</dbReference>
<dbReference type="Gene3D" id="4.10.240.10">
    <property type="entry name" value="Zn(2)-C6 fungal-type DNA-binding domain"/>
    <property type="match status" value="1"/>
</dbReference>
<feature type="region of interest" description="Disordered" evidence="5">
    <location>
        <begin position="222"/>
        <end position="247"/>
    </location>
</feature>
<dbReference type="GO" id="GO:0000981">
    <property type="term" value="F:DNA-binding transcription factor activity, RNA polymerase II-specific"/>
    <property type="evidence" value="ECO:0007669"/>
    <property type="project" value="InterPro"/>
</dbReference>
<evidence type="ECO:0000259" key="6">
    <source>
        <dbReference type="PROSITE" id="PS50048"/>
    </source>
</evidence>
<feature type="region of interest" description="Disordered" evidence="5">
    <location>
        <begin position="515"/>
        <end position="554"/>
    </location>
</feature>
<evidence type="ECO:0000256" key="3">
    <source>
        <dbReference type="ARBA" id="ARBA00023163"/>
    </source>
</evidence>
<keyword evidence="8" id="KW-1185">Reference proteome</keyword>
<dbReference type="SMART" id="SM00906">
    <property type="entry name" value="Fungal_trans"/>
    <property type="match status" value="1"/>
</dbReference>
<evidence type="ECO:0000313" key="8">
    <source>
        <dbReference type="Proteomes" id="UP000660729"/>
    </source>
</evidence>
<feature type="compositionally biased region" description="Polar residues" evidence="5">
    <location>
        <begin position="525"/>
        <end position="542"/>
    </location>
</feature>
<feature type="compositionally biased region" description="Gly residues" evidence="5">
    <location>
        <begin position="16"/>
        <end position="25"/>
    </location>
</feature>
<dbReference type="PROSITE" id="PS50048">
    <property type="entry name" value="ZN2_CY6_FUNGAL_2"/>
    <property type="match status" value="1"/>
</dbReference>
<dbReference type="GO" id="GO:0008270">
    <property type="term" value="F:zinc ion binding"/>
    <property type="evidence" value="ECO:0007669"/>
    <property type="project" value="InterPro"/>
</dbReference>
<dbReference type="PROSITE" id="PS00463">
    <property type="entry name" value="ZN2_CY6_FUNGAL_1"/>
    <property type="match status" value="1"/>
</dbReference>
<dbReference type="GO" id="GO:0006351">
    <property type="term" value="P:DNA-templated transcription"/>
    <property type="evidence" value="ECO:0007669"/>
    <property type="project" value="InterPro"/>
</dbReference>
<dbReference type="GO" id="GO:0005634">
    <property type="term" value="C:nucleus"/>
    <property type="evidence" value="ECO:0007669"/>
    <property type="project" value="TreeGrafter"/>
</dbReference>
<dbReference type="PANTHER" id="PTHR47424">
    <property type="entry name" value="REGULATORY PROTEIN GAL4"/>
    <property type="match status" value="1"/>
</dbReference>
<dbReference type="SUPFAM" id="SSF57701">
    <property type="entry name" value="Zn2/Cys6 DNA-binding domain"/>
    <property type="match status" value="1"/>
</dbReference>
<dbReference type="Pfam" id="PF04082">
    <property type="entry name" value="Fungal_trans"/>
    <property type="match status" value="1"/>
</dbReference>
<dbReference type="OrthoDB" id="3362851at2759"/>
<gene>
    <name evidence="7" type="ORF">HII31_03024</name>
</gene>
<keyword evidence="1" id="KW-0479">Metal-binding</keyword>
<organism evidence="7 8">
    <name type="scientific">Pseudocercospora fuligena</name>
    <dbReference type="NCBI Taxonomy" id="685502"/>
    <lineage>
        <taxon>Eukaryota</taxon>
        <taxon>Fungi</taxon>
        <taxon>Dikarya</taxon>
        <taxon>Ascomycota</taxon>
        <taxon>Pezizomycotina</taxon>
        <taxon>Dothideomycetes</taxon>
        <taxon>Dothideomycetidae</taxon>
        <taxon>Mycosphaerellales</taxon>
        <taxon>Mycosphaerellaceae</taxon>
        <taxon>Pseudocercospora</taxon>
    </lineage>
</organism>
<dbReference type="InterPro" id="IPR007219">
    <property type="entry name" value="XnlR_reg_dom"/>
</dbReference>
<keyword evidence="3" id="KW-0804">Transcription</keyword>
<dbReference type="Pfam" id="PF00172">
    <property type="entry name" value="Zn_clus"/>
    <property type="match status" value="1"/>
</dbReference>
<dbReference type="CDD" id="cd00067">
    <property type="entry name" value="GAL4"/>
    <property type="match status" value="1"/>
</dbReference>
<feature type="compositionally biased region" description="Basic and acidic residues" evidence="5">
    <location>
        <begin position="515"/>
        <end position="524"/>
    </location>
</feature>
<feature type="domain" description="Zn(2)-C6 fungal-type" evidence="6">
    <location>
        <begin position="35"/>
        <end position="66"/>
    </location>
</feature>
<feature type="region of interest" description="Disordered" evidence="5">
    <location>
        <begin position="123"/>
        <end position="150"/>
    </location>
</feature>
<comment type="caution">
    <text evidence="7">The sequence shown here is derived from an EMBL/GenBank/DDBJ whole genome shotgun (WGS) entry which is preliminary data.</text>
</comment>
<evidence type="ECO:0000313" key="7">
    <source>
        <dbReference type="EMBL" id="KAF7195706.1"/>
    </source>
</evidence>
<dbReference type="GO" id="GO:0000978">
    <property type="term" value="F:RNA polymerase II cis-regulatory region sequence-specific DNA binding"/>
    <property type="evidence" value="ECO:0007669"/>
    <property type="project" value="TreeGrafter"/>
</dbReference>
<sequence>MYHTFRAATSLNSIDGGEGGKGRPGGSRRISTSNACVECRRRKIRCDGAQPCGQCNWYQHPELCAYSKPAQRIVPSRKLLDKLQTQVDQYHAVFAKLFPGKELEDFVPLPRSELINLAVTLPATTTSPGHTPDPLPGVPVDPLRKSDGADSLEGLEQAPELDPATDEVKRLKDKIQGISDDVNGLSLSVDKASSYVGVSSINAAMKVMFKTAPMARSFLVQAQEDESAEPSRSSTPPPHTLDQDPHYLPPADIGEKLIDSYFAHIHVLMPMIDEDHFRQSYLYGSRRDSPWLTLLNMVFALGCLASSTCDNEGHMAYYQRARKHMEVETFGSGSLYVLQAFGLLSGYYLHWLNRPNEANGIMGATLRMATAHGLHREYSESRRADTSAGSGGVVLSNSEVPVEIRRRTWWSLYILDSWASITTGRPSLGRTGRITVQHPRIPEQMNNAQYLASLRLLPIIHNITFCKIATKVQDILAEKSFIEFEELFALDAELEKWHDELPPILHDVLERPQLKKRQSSRDYRQTSPKPATSTASNTNPFDFSQPPDRDKTACPEVLKTPRAIMHWRYQNLKLLMHRPVLLTTALRRTAWTNMSSDERLAVGRCRIVASQAIADIDATCKDDLIAGWNGVWMMYQAVMVPLLSLFSVLSMPPNLTFGESPLRTPGSDSSLVTPGSDDDTERWHRDIERSISFFDRMQPWSIAAKKSRDVVQNLHDATRYVAEHNARYHQQQQEILQRRMSMVVPDTSSFAAQSVAEPAAETPTQYANGLSYAAPDIMSFMNNGWGISPNGEAAMNEFWDDMMWDTFPSDVPNSASANFEGIAQTDWWPQVNGDQDWAQWNGGANAQ</sequence>
<evidence type="ECO:0000256" key="4">
    <source>
        <dbReference type="ARBA" id="ARBA00023242"/>
    </source>
</evidence>
<proteinExistence type="predicted"/>
<dbReference type="EMBL" id="JABCIY010000038">
    <property type="protein sequence ID" value="KAF7195706.1"/>
    <property type="molecule type" value="Genomic_DNA"/>
</dbReference>
<name>A0A8H6RNQ1_9PEZI</name>
<accession>A0A8H6RNQ1</accession>
<evidence type="ECO:0000256" key="2">
    <source>
        <dbReference type="ARBA" id="ARBA00023015"/>
    </source>
</evidence>
<keyword evidence="4" id="KW-0539">Nucleus</keyword>
<protein>
    <submittedName>
        <fullName evidence="7">Lactose regulatory protein LAC9</fullName>
    </submittedName>
</protein>
<evidence type="ECO:0000256" key="5">
    <source>
        <dbReference type="SAM" id="MobiDB-lite"/>
    </source>
</evidence>
<evidence type="ECO:0000256" key="1">
    <source>
        <dbReference type="ARBA" id="ARBA00022723"/>
    </source>
</evidence>
<dbReference type="SMART" id="SM00066">
    <property type="entry name" value="GAL4"/>
    <property type="match status" value="1"/>
</dbReference>
<dbReference type="InterPro" id="IPR001138">
    <property type="entry name" value="Zn2Cys6_DnaBD"/>
</dbReference>
<dbReference type="InterPro" id="IPR036864">
    <property type="entry name" value="Zn2-C6_fun-type_DNA-bd_sf"/>
</dbReference>
<dbReference type="GO" id="GO:0000435">
    <property type="term" value="P:positive regulation of transcription from RNA polymerase II promoter by galactose"/>
    <property type="evidence" value="ECO:0007669"/>
    <property type="project" value="TreeGrafter"/>
</dbReference>
<dbReference type="CDD" id="cd12148">
    <property type="entry name" value="fungal_TF_MHR"/>
    <property type="match status" value="1"/>
</dbReference>
<feature type="region of interest" description="Disordered" evidence="5">
    <location>
        <begin position="659"/>
        <end position="682"/>
    </location>
</feature>
<dbReference type="Proteomes" id="UP000660729">
    <property type="component" value="Unassembled WGS sequence"/>
</dbReference>
<dbReference type="AlphaFoldDB" id="A0A8H6RNQ1"/>
<reference evidence="7" key="1">
    <citation type="submission" date="2020-04" db="EMBL/GenBank/DDBJ databases">
        <title>Draft genome resource of the tomato pathogen Pseudocercospora fuligena.</title>
        <authorList>
            <person name="Zaccaron A."/>
        </authorList>
    </citation>
    <scope>NUCLEOTIDE SEQUENCE</scope>
    <source>
        <strain evidence="7">PF001</strain>
    </source>
</reference>
<feature type="region of interest" description="Disordered" evidence="5">
    <location>
        <begin position="1"/>
        <end position="31"/>
    </location>
</feature>
<keyword evidence="2" id="KW-0805">Transcription regulation</keyword>
<dbReference type="PANTHER" id="PTHR47424:SF5">
    <property type="entry name" value="ZN(II)2CYS6 TRANSCRIPTION FACTOR (EUROFUNG)"/>
    <property type="match status" value="1"/>
</dbReference>